<evidence type="ECO:0000256" key="7">
    <source>
        <dbReference type="ARBA" id="ARBA00024838"/>
    </source>
</evidence>
<evidence type="ECO:0000256" key="1">
    <source>
        <dbReference type="ARBA" id="ARBA00004496"/>
    </source>
</evidence>
<dbReference type="SMART" id="SM01167">
    <property type="entry name" value="DUF1900"/>
    <property type="match status" value="2"/>
</dbReference>
<proteinExistence type="evidence at transcript level"/>
<dbReference type="InterPro" id="IPR019775">
    <property type="entry name" value="WD40_repeat_CS"/>
</dbReference>
<evidence type="ECO:0000256" key="8">
    <source>
        <dbReference type="PROSITE-ProRule" id="PRU00221"/>
    </source>
</evidence>
<feature type="compositionally biased region" description="Polar residues" evidence="10">
    <location>
        <begin position="738"/>
        <end position="749"/>
    </location>
</feature>
<reference evidence="12" key="1">
    <citation type="submission" date="2020-04" db="EMBL/GenBank/DDBJ databases">
        <authorList>
            <person name="Neveu A P."/>
        </authorList>
    </citation>
    <scope>NUCLEOTIDE SEQUENCE</scope>
    <source>
        <tissue evidence="12">Whole embryo</tissue>
    </source>
</reference>
<feature type="repeat" description="WD" evidence="8">
    <location>
        <begin position="480"/>
        <end position="522"/>
    </location>
</feature>
<dbReference type="GO" id="GO:0003779">
    <property type="term" value="F:actin binding"/>
    <property type="evidence" value="ECO:0007669"/>
    <property type="project" value="UniProtKB-KW"/>
</dbReference>
<keyword evidence="3" id="KW-0963">Cytoplasm</keyword>
<evidence type="ECO:0000256" key="2">
    <source>
        <dbReference type="ARBA" id="ARBA00009482"/>
    </source>
</evidence>
<dbReference type="GO" id="GO:0030036">
    <property type="term" value="P:actin cytoskeleton organization"/>
    <property type="evidence" value="ECO:0007669"/>
    <property type="project" value="UniProtKB-ARBA"/>
</dbReference>
<dbReference type="GO" id="GO:0005737">
    <property type="term" value="C:cytoplasm"/>
    <property type="evidence" value="ECO:0007669"/>
    <property type="project" value="UniProtKB-SubCell"/>
</dbReference>
<feature type="region of interest" description="Disordered" evidence="10">
    <location>
        <begin position="282"/>
        <end position="351"/>
    </location>
</feature>
<gene>
    <name evidence="12" type="primary">Coro7</name>
</gene>
<dbReference type="InterPro" id="IPR001680">
    <property type="entry name" value="WD40_rpt"/>
</dbReference>
<dbReference type="PANTHER" id="PTHR10856:SF20">
    <property type="entry name" value="CORONIN-7"/>
    <property type="match status" value="1"/>
</dbReference>
<evidence type="ECO:0000256" key="5">
    <source>
        <dbReference type="ARBA" id="ARBA00022737"/>
    </source>
</evidence>
<keyword evidence="5 9" id="KW-0677">Repeat</keyword>
<dbReference type="PROSITE" id="PS50082">
    <property type="entry name" value="WD_REPEATS_2"/>
    <property type="match status" value="2"/>
</dbReference>
<dbReference type="EMBL" id="LR784129">
    <property type="protein sequence ID" value="CAB3233029.1"/>
    <property type="molecule type" value="mRNA"/>
</dbReference>
<dbReference type="InterPro" id="IPR036322">
    <property type="entry name" value="WD40_repeat_dom_sf"/>
</dbReference>
<evidence type="ECO:0000256" key="3">
    <source>
        <dbReference type="ARBA" id="ARBA00022490"/>
    </source>
</evidence>
<dbReference type="SMART" id="SM01166">
    <property type="entry name" value="DUF1899"/>
    <property type="match status" value="1"/>
</dbReference>
<feature type="compositionally biased region" description="Low complexity" evidence="10">
    <location>
        <begin position="297"/>
        <end position="311"/>
    </location>
</feature>
<dbReference type="Gene3D" id="2.130.10.10">
    <property type="entry name" value="YVTN repeat-like/Quinoprotein amine dehydrogenase"/>
    <property type="match status" value="2"/>
</dbReference>
<comment type="subcellular location">
    <subcellularLocation>
        <location evidence="1">Cytoplasm</location>
    </subcellularLocation>
</comment>
<dbReference type="SMART" id="SM00320">
    <property type="entry name" value="WD40"/>
    <property type="match status" value="5"/>
</dbReference>
<keyword evidence="6" id="KW-0009">Actin-binding</keyword>
<sequence>MVKVWNLPSSGISGSLNPTQTFQCFRRRPELVKHHPVTNLVAVAAGNSFQVLDILAGTSNIDFTVECDLIQSASWSNDGKTIACTTKDKKLFVMDPRANSVVQQGKAHDNHKDSRIQCLGDTGKILTSGFNSSRQRQLKAWDERNMKSCLQSIELGSGSGVLMPFYDPDSRLIVIGGKGDSSLSIFEVTDAAECISKANQIMLPDQTKGMGMVPKLAVDVMSCEVTRLFQLCSKQLVPIRVEVPRKSHRDFASDLFPDTDSDEIVLTAEDWLNGKDAQRTKCSLDPAKRKPLAGEAPTSVTSTTQSVTSPTDNTKEDDAVAVKPQTAEKSKPAAKVQEPEKDSSPNGVAAAPVAKTFPGVRQCKFRHWTSTTMHPSTHVTNIQNLSKSLPGSCDGFHVNAKFAAVPLSTSGGHIAVIDVTKPGRISQPCSLQNTANPTDFKWNPFDNHQLAVGLDDGVVKIWNIQQSGLTETASEPDMELRAHYSKVVCLQFHPLARNILATASFDNKIIIWNLDTGNEEITLTGHEEEILHMAWSNDGKYLATVAKDAKIRVYMPRKSTTPSKVGPGPLGSRGARVVWACGDKILCVSGFEKSGKRRLGVHSVEKLSDKPLEVVELPQAPSTLIPYLDVENNTIFLTGKGDSTMFSYEVLTEEPYLVAMATASSDQPHQGFCFLPKTVCDVRKVEFARAWRLGKSNLEPVSFKIPRVKMEYFQDDLYPKTRVVDKPSMTADDWLEGSNDQLPSVNQRPSDMKPLSEAPKEAPKARKYESYDRDTYKTDEQKKEELVSAMSNKLDLDKELEQDTMEGVDEDEWDDY</sequence>
<dbReference type="InterPro" id="IPR015505">
    <property type="entry name" value="Coronin"/>
</dbReference>
<dbReference type="PANTHER" id="PTHR10856">
    <property type="entry name" value="CORONIN"/>
    <property type="match status" value="1"/>
</dbReference>
<dbReference type="SUPFAM" id="SSF50978">
    <property type="entry name" value="WD40 repeat-like"/>
    <property type="match status" value="2"/>
</dbReference>
<accession>A0A6F9D9R0</accession>
<dbReference type="FunFam" id="2.130.10.10:FF:000076">
    <property type="entry name" value="Coronin"/>
    <property type="match status" value="1"/>
</dbReference>
<feature type="compositionally biased region" description="Basic and acidic residues" evidence="10">
    <location>
        <begin position="758"/>
        <end position="786"/>
    </location>
</feature>
<feature type="region of interest" description="Disordered" evidence="10">
    <location>
        <begin position="729"/>
        <end position="816"/>
    </location>
</feature>
<feature type="compositionally biased region" description="Basic and acidic residues" evidence="10">
    <location>
        <begin position="313"/>
        <end position="343"/>
    </location>
</feature>
<comment type="function">
    <text evidence="7">F-actin regulator involved in anterograde Golgi to endosome transport: upon ubiquitination via 'Lys-33'-linked ubiquitin chains by the BCR(KLHL20) E3 ubiquitin ligase complex, interacts with EPS15 and localizes to the trans-Golgi network, where it promotes actin polymerization, thereby facilitating post-Golgi trafficking. May play a role in the maintenance of the Golgi apparatus morphology.</text>
</comment>
<evidence type="ECO:0000256" key="4">
    <source>
        <dbReference type="ARBA" id="ARBA00022574"/>
    </source>
</evidence>
<evidence type="ECO:0000256" key="10">
    <source>
        <dbReference type="SAM" id="MobiDB-lite"/>
    </source>
</evidence>
<feature type="compositionally biased region" description="Acidic residues" evidence="10">
    <location>
        <begin position="802"/>
        <end position="816"/>
    </location>
</feature>
<evidence type="ECO:0000259" key="11">
    <source>
        <dbReference type="SMART" id="SM01166"/>
    </source>
</evidence>
<evidence type="ECO:0000313" key="12">
    <source>
        <dbReference type="EMBL" id="CAB3233029.1"/>
    </source>
</evidence>
<comment type="similarity">
    <text evidence="2 9">Belongs to the WD repeat coronin family.</text>
</comment>
<dbReference type="Pfam" id="PF08953">
    <property type="entry name" value="DUF1899"/>
    <property type="match status" value="1"/>
</dbReference>
<protein>
    <recommendedName>
        <fullName evidence="9">Coronin</fullName>
    </recommendedName>
</protein>
<dbReference type="PROSITE" id="PS00678">
    <property type="entry name" value="WD_REPEATS_1"/>
    <property type="match status" value="1"/>
</dbReference>
<dbReference type="Pfam" id="PF16300">
    <property type="entry name" value="WD40_4"/>
    <property type="match status" value="2"/>
</dbReference>
<dbReference type="InterPro" id="IPR015048">
    <property type="entry name" value="DUF1899"/>
</dbReference>
<name>A0A6F9D9R0_9ASCI</name>
<dbReference type="Pfam" id="PF00400">
    <property type="entry name" value="WD40"/>
    <property type="match status" value="2"/>
</dbReference>
<evidence type="ECO:0000256" key="9">
    <source>
        <dbReference type="RuleBase" id="RU280818"/>
    </source>
</evidence>
<dbReference type="AlphaFoldDB" id="A0A6F9D9R0"/>
<feature type="repeat" description="WD" evidence="8">
    <location>
        <begin position="523"/>
        <end position="554"/>
    </location>
</feature>
<dbReference type="PROSITE" id="PS50294">
    <property type="entry name" value="WD_REPEATS_REGION"/>
    <property type="match status" value="2"/>
</dbReference>
<keyword evidence="4 8" id="KW-0853">WD repeat</keyword>
<dbReference type="InterPro" id="IPR015943">
    <property type="entry name" value="WD40/YVTN_repeat-like_dom_sf"/>
</dbReference>
<feature type="domain" description="DUF1899" evidence="11">
    <location>
        <begin position="358"/>
        <end position="423"/>
    </location>
</feature>
<organism evidence="12">
    <name type="scientific">Phallusia mammillata</name>
    <dbReference type="NCBI Taxonomy" id="59560"/>
    <lineage>
        <taxon>Eukaryota</taxon>
        <taxon>Metazoa</taxon>
        <taxon>Chordata</taxon>
        <taxon>Tunicata</taxon>
        <taxon>Ascidiacea</taxon>
        <taxon>Phlebobranchia</taxon>
        <taxon>Ascidiidae</taxon>
        <taxon>Phallusia</taxon>
    </lineage>
</organism>
<evidence type="ECO:0000256" key="6">
    <source>
        <dbReference type="ARBA" id="ARBA00023203"/>
    </source>
</evidence>